<gene>
    <name evidence="1" type="ORF">CPT_Maja_094</name>
</gene>
<proteinExistence type="predicted"/>
<reference evidence="1 2" key="1">
    <citation type="submission" date="2020-07" db="EMBL/GenBank/DDBJ databases">
        <title>Complete genome sequence of Burkholderia gladioli phage Maja.</title>
        <authorList>
            <person name="Yu Z."/>
            <person name="Yao G.W."/>
            <person name="Guadalupe Vizoso-Pinto M."/>
            <person name="Sun L."/>
            <person name="Le T."/>
            <person name="Gonzalez C."/>
            <person name="Young R."/>
            <person name="Liu M."/>
        </authorList>
    </citation>
    <scope>NUCLEOTIDE SEQUENCE [LARGE SCALE GENOMIC DNA]</scope>
</reference>
<dbReference type="Proteomes" id="UP000593952">
    <property type="component" value="Segment"/>
</dbReference>
<keyword evidence="2" id="KW-1185">Reference proteome</keyword>
<sequence>MMTWLFVGACAFLYLSVVAIIRRVLSVLEKRLFK</sequence>
<organism evidence="1 2">
    <name type="scientific">Burkholderia phage Maja</name>
    <dbReference type="NCBI Taxonomy" id="2767571"/>
    <lineage>
        <taxon>Viruses</taxon>
        <taxon>Duplodnaviria</taxon>
        <taxon>Heunggongvirae</taxon>
        <taxon>Uroviricota</taxon>
        <taxon>Caudoviricetes</taxon>
        <taxon>Lindbergviridae</taxon>
        <taxon>Gladiolivirus</taxon>
        <taxon>Gladiolivirus maja</taxon>
    </lineage>
</organism>
<protein>
    <submittedName>
        <fullName evidence="1">Uncharacterized protein</fullName>
    </submittedName>
</protein>
<evidence type="ECO:0000313" key="2">
    <source>
        <dbReference type="Proteomes" id="UP000593952"/>
    </source>
</evidence>
<dbReference type="EMBL" id="MT708549">
    <property type="protein sequence ID" value="QOV06314.1"/>
    <property type="molecule type" value="Genomic_DNA"/>
</dbReference>
<name>A0A7S6R7I1_9CAUD</name>
<accession>A0A7S6R7I1</accession>
<evidence type="ECO:0000313" key="1">
    <source>
        <dbReference type="EMBL" id="QOV06314.1"/>
    </source>
</evidence>